<dbReference type="AlphaFoldDB" id="A0AAE1DCT0"/>
<dbReference type="Gene3D" id="3.10.20.90">
    <property type="entry name" value="Phosphatidylinositol 3-kinase Catalytic Subunit, Chain A, domain 1"/>
    <property type="match status" value="1"/>
</dbReference>
<name>A0AAE1DCT0_9GAST</name>
<dbReference type="GO" id="GO:1903599">
    <property type="term" value="P:positive regulation of autophagy of mitochondrion"/>
    <property type="evidence" value="ECO:0007669"/>
    <property type="project" value="TreeGrafter"/>
</dbReference>
<dbReference type="InterPro" id="IPR047118">
    <property type="entry name" value="Fbxo7"/>
</dbReference>
<dbReference type="Gene3D" id="1.20.1280.50">
    <property type="match status" value="1"/>
</dbReference>
<dbReference type="EMBL" id="JAWDGP010004327">
    <property type="protein sequence ID" value="KAK3765225.1"/>
    <property type="molecule type" value="Genomic_DNA"/>
</dbReference>
<organism evidence="3 4">
    <name type="scientific">Elysia crispata</name>
    <name type="common">lettuce slug</name>
    <dbReference type="NCBI Taxonomy" id="231223"/>
    <lineage>
        <taxon>Eukaryota</taxon>
        <taxon>Metazoa</taxon>
        <taxon>Spiralia</taxon>
        <taxon>Lophotrochozoa</taxon>
        <taxon>Mollusca</taxon>
        <taxon>Gastropoda</taxon>
        <taxon>Heterobranchia</taxon>
        <taxon>Euthyneura</taxon>
        <taxon>Panpulmonata</taxon>
        <taxon>Sacoglossa</taxon>
        <taxon>Placobranchoidea</taxon>
        <taxon>Plakobranchidae</taxon>
        <taxon>Elysia</taxon>
    </lineage>
</organism>
<feature type="region of interest" description="Disordered" evidence="1">
    <location>
        <begin position="80"/>
        <end position="147"/>
    </location>
</feature>
<feature type="domain" description="F-box" evidence="2">
    <location>
        <begin position="318"/>
        <end position="364"/>
    </location>
</feature>
<sequence>MKLRVKLQRQSQVIDFEQREPSTVTFSELKSVVSSRFGLEDHDFELSLNKTDALPSGDETLSSLGIVSGDLLHIIGSNLPQASPVRNDSQRPQPLGSWSSSETAEPASQRSDISMITVASSSSDPEQRKDNTNMDNQDNGQSSQDPNVDVQINRFLLEPLVVRESTATQVPLLLEQLYLSATCNCVADAVWVAVHTLMLETGFVPQQNSDVAQIPPGWKQSGFYKCVYNLHFPGKEPGECTVVGVPMVSSLIVHGLTKPEGTFKTEHLQLTTSHFVTSLSENVPSVYVGLDRLSRQFKDTICLPLQNELAKAAGVPGGHGFTSLPYEIKIRIMSSLDAVSLCHVAQTGLDFSILAKDKAVWRRIYIRDFGKPENSELNRDWYEIYKEECIQRRERERRRREFRLDHADPFFGFPGGLRPFPNPGMRFPPFPPHIVGGDYDLNPEFAAGGIPNPMGTGQARRPGPILPNVGIPDPFGGDPLGLGGMGGRPGRGNLTGSPFSGGGRGNLFRSPFM</sequence>
<dbReference type="PANTHER" id="PTHR15537">
    <property type="entry name" value="F-BOX ONLY PROTEIN 7"/>
    <property type="match status" value="1"/>
</dbReference>
<comment type="caution">
    <text evidence="3">The sequence shown here is derived from an EMBL/GenBank/DDBJ whole genome shotgun (WGS) entry which is preliminary data.</text>
</comment>
<dbReference type="InterPro" id="IPR036047">
    <property type="entry name" value="F-box-like_dom_sf"/>
</dbReference>
<dbReference type="InterPro" id="IPR029071">
    <property type="entry name" value="Ubiquitin-like_domsf"/>
</dbReference>
<evidence type="ECO:0000256" key="1">
    <source>
        <dbReference type="SAM" id="MobiDB-lite"/>
    </source>
</evidence>
<evidence type="ECO:0000313" key="4">
    <source>
        <dbReference type="Proteomes" id="UP001283361"/>
    </source>
</evidence>
<evidence type="ECO:0000259" key="2">
    <source>
        <dbReference type="PROSITE" id="PS50181"/>
    </source>
</evidence>
<feature type="region of interest" description="Disordered" evidence="1">
    <location>
        <begin position="494"/>
        <end position="513"/>
    </location>
</feature>
<dbReference type="PANTHER" id="PTHR15537:SF2">
    <property type="entry name" value="F-BOX ONLY PROTEIN 7"/>
    <property type="match status" value="1"/>
</dbReference>
<proteinExistence type="predicted"/>
<dbReference type="PROSITE" id="PS50181">
    <property type="entry name" value="FBOX"/>
    <property type="match status" value="1"/>
</dbReference>
<dbReference type="InterPro" id="IPR021625">
    <property type="entry name" value="PI31_Prot_N"/>
</dbReference>
<reference evidence="3" key="1">
    <citation type="journal article" date="2023" name="G3 (Bethesda)">
        <title>A reference genome for the long-term kleptoplast-retaining sea slug Elysia crispata morphotype clarki.</title>
        <authorList>
            <person name="Eastman K.E."/>
            <person name="Pendleton A.L."/>
            <person name="Shaikh M.A."/>
            <person name="Suttiyut T."/>
            <person name="Ogas R."/>
            <person name="Tomko P."/>
            <person name="Gavelis G."/>
            <person name="Widhalm J.R."/>
            <person name="Wisecaver J.H."/>
        </authorList>
    </citation>
    <scope>NUCLEOTIDE SEQUENCE</scope>
    <source>
        <strain evidence="3">ECLA1</strain>
    </source>
</reference>
<dbReference type="Gene3D" id="3.40.1000.30">
    <property type="match status" value="1"/>
</dbReference>
<accession>A0AAE1DCT0</accession>
<keyword evidence="4" id="KW-1185">Reference proteome</keyword>
<evidence type="ECO:0000313" key="3">
    <source>
        <dbReference type="EMBL" id="KAK3765225.1"/>
    </source>
</evidence>
<dbReference type="Proteomes" id="UP001283361">
    <property type="component" value="Unassembled WGS sequence"/>
</dbReference>
<dbReference type="SUPFAM" id="SSF54236">
    <property type="entry name" value="Ubiquitin-like"/>
    <property type="match status" value="1"/>
</dbReference>
<protein>
    <recommendedName>
        <fullName evidence="2">F-box domain-containing protein</fullName>
    </recommendedName>
</protein>
<gene>
    <name evidence="3" type="ORF">RRG08_051849</name>
</gene>
<dbReference type="GO" id="GO:0019901">
    <property type="term" value="F:protein kinase binding"/>
    <property type="evidence" value="ECO:0007669"/>
    <property type="project" value="InterPro"/>
</dbReference>
<feature type="compositionally biased region" description="Polar residues" evidence="1">
    <location>
        <begin position="80"/>
        <end position="124"/>
    </location>
</feature>
<dbReference type="InterPro" id="IPR001810">
    <property type="entry name" value="F-box_dom"/>
</dbReference>
<dbReference type="Pfam" id="PF11566">
    <property type="entry name" value="PI31_Prot_N"/>
    <property type="match status" value="1"/>
</dbReference>
<dbReference type="SUPFAM" id="SSF81383">
    <property type="entry name" value="F-box domain"/>
    <property type="match status" value="1"/>
</dbReference>
<dbReference type="Pfam" id="PF12937">
    <property type="entry name" value="F-box-like"/>
    <property type="match status" value="1"/>
</dbReference>
<feature type="compositionally biased region" description="Polar residues" evidence="1">
    <location>
        <begin position="133"/>
        <end position="146"/>
    </location>
</feature>